<accession>A0AAV3SB06</accession>
<reference evidence="2 3" key="1">
    <citation type="journal article" date="2019" name="Int. J. Syst. Evol. Microbiol.">
        <title>The Global Catalogue of Microorganisms (GCM) 10K type strain sequencing project: providing services to taxonomists for standard genome sequencing and annotation.</title>
        <authorList>
            <consortium name="The Broad Institute Genomics Platform"/>
            <consortium name="The Broad Institute Genome Sequencing Center for Infectious Disease"/>
            <person name="Wu L."/>
            <person name="Ma J."/>
        </authorList>
    </citation>
    <scope>NUCLEOTIDE SEQUENCE [LARGE SCALE GENOMIC DNA]</scope>
    <source>
        <strain evidence="2 3">JCM 16330</strain>
    </source>
</reference>
<name>A0AAV3SB06_9EURY</name>
<sequence length="65" mass="7041">MASHPNAGTHSRTTGSATAADEFISAPPLAPRMERWDALFDRAADYDVAIDDIRDALAEHRSADD</sequence>
<feature type="region of interest" description="Disordered" evidence="1">
    <location>
        <begin position="1"/>
        <end position="27"/>
    </location>
</feature>
<evidence type="ECO:0000256" key="1">
    <source>
        <dbReference type="SAM" id="MobiDB-lite"/>
    </source>
</evidence>
<dbReference type="AlphaFoldDB" id="A0AAV3SB06"/>
<evidence type="ECO:0000313" key="2">
    <source>
        <dbReference type="EMBL" id="GAA0312304.1"/>
    </source>
</evidence>
<dbReference type="EMBL" id="BAAABL010000087">
    <property type="protein sequence ID" value="GAA0312304.1"/>
    <property type="molecule type" value="Genomic_DNA"/>
</dbReference>
<proteinExistence type="predicted"/>
<protein>
    <submittedName>
        <fullName evidence="2">Uncharacterized protein</fullName>
    </submittedName>
</protein>
<dbReference type="Proteomes" id="UP001500837">
    <property type="component" value="Unassembled WGS sequence"/>
</dbReference>
<keyword evidence="3" id="KW-1185">Reference proteome</keyword>
<evidence type="ECO:0000313" key="3">
    <source>
        <dbReference type="Proteomes" id="UP001500837"/>
    </source>
</evidence>
<comment type="caution">
    <text evidence="2">The sequence shown here is derived from an EMBL/GenBank/DDBJ whole genome shotgun (WGS) entry which is preliminary data.</text>
</comment>
<gene>
    <name evidence="2" type="ORF">GCM10009066_26950</name>
</gene>
<feature type="compositionally biased region" description="Polar residues" evidence="1">
    <location>
        <begin position="1"/>
        <end position="17"/>
    </location>
</feature>
<organism evidence="2 3">
    <name type="scientific">Halarchaeum salinum</name>
    <dbReference type="NCBI Taxonomy" id="489912"/>
    <lineage>
        <taxon>Archaea</taxon>
        <taxon>Methanobacteriati</taxon>
        <taxon>Methanobacteriota</taxon>
        <taxon>Stenosarchaea group</taxon>
        <taxon>Halobacteria</taxon>
        <taxon>Halobacteriales</taxon>
        <taxon>Halobacteriaceae</taxon>
    </lineage>
</organism>